<keyword evidence="2" id="KW-0227">DNA damage</keyword>
<evidence type="ECO:0000256" key="5">
    <source>
        <dbReference type="SAM" id="MobiDB-lite"/>
    </source>
</evidence>
<dbReference type="OMA" id="WPSEAND"/>
<dbReference type="AlphaFoldDB" id="E9H2T6"/>
<feature type="region of interest" description="Disordered" evidence="5">
    <location>
        <begin position="682"/>
        <end position="780"/>
    </location>
</feature>
<feature type="compositionally biased region" description="Basic and acidic residues" evidence="5">
    <location>
        <begin position="139"/>
        <end position="271"/>
    </location>
</feature>
<evidence type="ECO:0000313" key="7">
    <source>
        <dbReference type="EMBL" id="EFX73839.1"/>
    </source>
</evidence>
<feature type="compositionally biased region" description="Basic residues" evidence="5">
    <location>
        <begin position="18"/>
        <end position="27"/>
    </location>
</feature>
<evidence type="ECO:0000256" key="2">
    <source>
        <dbReference type="ARBA" id="ARBA00022763"/>
    </source>
</evidence>
<feature type="region of interest" description="Disordered" evidence="5">
    <location>
        <begin position="82"/>
        <end position="286"/>
    </location>
</feature>
<organism evidence="7 8">
    <name type="scientific">Daphnia pulex</name>
    <name type="common">Water flea</name>
    <dbReference type="NCBI Taxonomy" id="6669"/>
    <lineage>
        <taxon>Eukaryota</taxon>
        <taxon>Metazoa</taxon>
        <taxon>Ecdysozoa</taxon>
        <taxon>Arthropoda</taxon>
        <taxon>Crustacea</taxon>
        <taxon>Branchiopoda</taxon>
        <taxon>Diplostraca</taxon>
        <taxon>Cladocera</taxon>
        <taxon>Anomopoda</taxon>
        <taxon>Daphniidae</taxon>
        <taxon>Daphnia</taxon>
    </lineage>
</organism>
<evidence type="ECO:0000313" key="8">
    <source>
        <dbReference type="Proteomes" id="UP000000305"/>
    </source>
</evidence>
<feature type="region of interest" description="Disordered" evidence="5">
    <location>
        <begin position="1"/>
        <end position="50"/>
    </location>
</feature>
<dbReference type="KEGG" id="dpx:DAPPUDRAFT_307549"/>
<accession>E9H2T6</accession>
<dbReference type="HOGENOM" id="CLU_347570_0_0_1"/>
<dbReference type="InterPro" id="IPR022043">
    <property type="entry name" value="CAF1A_DD"/>
</dbReference>
<feature type="compositionally biased region" description="Polar residues" evidence="5">
    <location>
        <begin position="1"/>
        <end position="12"/>
    </location>
</feature>
<dbReference type="Proteomes" id="UP000000305">
    <property type="component" value="Unassembled WGS sequence"/>
</dbReference>
<keyword evidence="8" id="KW-1185">Reference proteome</keyword>
<feature type="compositionally biased region" description="Polar residues" evidence="5">
    <location>
        <begin position="31"/>
        <end position="50"/>
    </location>
</feature>
<dbReference type="EMBL" id="GL732587">
    <property type="protein sequence ID" value="EFX73839.1"/>
    <property type="molecule type" value="Genomic_DNA"/>
</dbReference>
<dbReference type="PANTHER" id="PTHR15272:SF0">
    <property type="entry name" value="CHROMATIN ASSEMBLY FACTOR 1 SUBUNIT A"/>
    <property type="match status" value="1"/>
</dbReference>
<reference evidence="7 8" key="1">
    <citation type="journal article" date="2011" name="Science">
        <title>The ecoresponsive genome of Daphnia pulex.</title>
        <authorList>
            <person name="Colbourne J.K."/>
            <person name="Pfrender M.E."/>
            <person name="Gilbert D."/>
            <person name="Thomas W.K."/>
            <person name="Tucker A."/>
            <person name="Oakley T.H."/>
            <person name="Tokishita S."/>
            <person name="Aerts A."/>
            <person name="Arnold G.J."/>
            <person name="Basu M.K."/>
            <person name="Bauer D.J."/>
            <person name="Caceres C.E."/>
            <person name="Carmel L."/>
            <person name="Casola C."/>
            <person name="Choi J.H."/>
            <person name="Detter J.C."/>
            <person name="Dong Q."/>
            <person name="Dusheyko S."/>
            <person name="Eads B.D."/>
            <person name="Frohlich T."/>
            <person name="Geiler-Samerotte K.A."/>
            <person name="Gerlach D."/>
            <person name="Hatcher P."/>
            <person name="Jogdeo S."/>
            <person name="Krijgsveld J."/>
            <person name="Kriventseva E.V."/>
            <person name="Kultz D."/>
            <person name="Laforsch C."/>
            <person name="Lindquist E."/>
            <person name="Lopez J."/>
            <person name="Manak J.R."/>
            <person name="Muller J."/>
            <person name="Pangilinan J."/>
            <person name="Patwardhan R.P."/>
            <person name="Pitluck S."/>
            <person name="Pritham E.J."/>
            <person name="Rechtsteiner A."/>
            <person name="Rho M."/>
            <person name="Rogozin I.B."/>
            <person name="Sakarya O."/>
            <person name="Salamov A."/>
            <person name="Schaack S."/>
            <person name="Shapiro H."/>
            <person name="Shiga Y."/>
            <person name="Skalitzky C."/>
            <person name="Smith Z."/>
            <person name="Souvorov A."/>
            <person name="Sung W."/>
            <person name="Tang Z."/>
            <person name="Tsuchiya D."/>
            <person name="Tu H."/>
            <person name="Vos H."/>
            <person name="Wang M."/>
            <person name="Wolf Y.I."/>
            <person name="Yamagata H."/>
            <person name="Yamada T."/>
            <person name="Ye Y."/>
            <person name="Shaw J.R."/>
            <person name="Andrews J."/>
            <person name="Crease T.J."/>
            <person name="Tang H."/>
            <person name="Lucas S.M."/>
            <person name="Robertson H.M."/>
            <person name="Bork P."/>
            <person name="Koonin E.V."/>
            <person name="Zdobnov E.M."/>
            <person name="Grigoriev I.V."/>
            <person name="Lynch M."/>
            <person name="Boore J.L."/>
        </authorList>
    </citation>
    <scope>NUCLEOTIDE SEQUENCE [LARGE SCALE GENOMIC DNA]</scope>
</reference>
<dbReference type="GO" id="GO:0006281">
    <property type="term" value="P:DNA repair"/>
    <property type="evidence" value="ECO:0007669"/>
    <property type="project" value="UniProtKB-KW"/>
</dbReference>
<dbReference type="PhylomeDB" id="E9H2T6"/>
<keyword evidence="3" id="KW-0234">DNA repair</keyword>
<comment type="subcellular location">
    <subcellularLocation>
        <location evidence="1">Nucleus</location>
    </subcellularLocation>
</comment>
<dbReference type="STRING" id="6669.E9H2T6"/>
<dbReference type="Pfam" id="PF12253">
    <property type="entry name" value="CAF1A_dimeriz"/>
    <property type="match status" value="1"/>
</dbReference>
<dbReference type="GO" id="GO:0005634">
    <property type="term" value="C:nucleus"/>
    <property type="evidence" value="ECO:0000318"/>
    <property type="project" value="GO_Central"/>
</dbReference>
<feature type="domain" description="Chromatin assembly factor 1 subunit A dimerization" evidence="6">
    <location>
        <begin position="391"/>
        <end position="461"/>
    </location>
</feature>
<feature type="compositionally biased region" description="Acidic residues" evidence="5">
    <location>
        <begin position="108"/>
        <end position="117"/>
    </location>
</feature>
<evidence type="ECO:0000256" key="3">
    <source>
        <dbReference type="ARBA" id="ARBA00023204"/>
    </source>
</evidence>
<dbReference type="OrthoDB" id="79480at2759"/>
<feature type="region of interest" description="Disordered" evidence="5">
    <location>
        <begin position="431"/>
        <end position="463"/>
    </location>
</feature>
<protein>
    <recommendedName>
        <fullName evidence="6">Chromatin assembly factor 1 subunit A dimerization domain-containing protein</fullName>
    </recommendedName>
</protein>
<proteinExistence type="predicted"/>
<name>E9H2T6_DAPPU</name>
<feature type="compositionally biased region" description="Polar residues" evidence="5">
    <location>
        <begin position="717"/>
        <end position="730"/>
    </location>
</feature>
<evidence type="ECO:0000256" key="4">
    <source>
        <dbReference type="ARBA" id="ARBA00023242"/>
    </source>
</evidence>
<evidence type="ECO:0000256" key="1">
    <source>
        <dbReference type="ARBA" id="ARBA00004123"/>
    </source>
</evidence>
<evidence type="ECO:0000259" key="6">
    <source>
        <dbReference type="Pfam" id="PF12253"/>
    </source>
</evidence>
<dbReference type="GO" id="GO:0006334">
    <property type="term" value="P:nucleosome assembly"/>
    <property type="evidence" value="ECO:0000318"/>
    <property type="project" value="GO_Central"/>
</dbReference>
<gene>
    <name evidence="7" type="ORF">DAPPUDRAFT_307549</name>
</gene>
<dbReference type="eggNOG" id="KOG4364">
    <property type="taxonomic scope" value="Eukaryota"/>
</dbReference>
<keyword evidence="4" id="KW-0539">Nucleus</keyword>
<feature type="compositionally biased region" description="Basic and acidic residues" evidence="5">
    <location>
        <begin position="682"/>
        <end position="697"/>
    </location>
</feature>
<dbReference type="InParanoid" id="E9H2T6"/>
<dbReference type="GO" id="GO:0033186">
    <property type="term" value="C:CAF-1 complex"/>
    <property type="evidence" value="ECO:0000318"/>
    <property type="project" value="GO_Central"/>
</dbReference>
<sequence>MSKAAQVTSTEMSDGRSPKTRKGKNLKQAKLSFSSTDNKNTSTAKVSDNNVTKATTVTGRKKVDKVDGVNSSDVGIIKIAETETEKSKSCSLVADHSDESVSIPDASMAEDEQESELDVSCVSNDELGKTLPGKASTPRQEDRGKKRSEKSKETKEERERKIAEDKAEKERLRKEKEEEKKKKAEEREAEKKKREEEKKKKEEEKEAEKKKKEEEKEAERKRKEEEKRKKEEEKEAERKRKEEEKKRKEEEKENDKKKKEDEERRKKERLSQKTTPAKSNDQPSCNNSLTCILAFPPFQIKENMKLAPTVRTEFDTPRKENLEQILQKSKPTTELNPRQYRENRGRSCGATWPLDKDNDVEVIGEDEAEAPINNEGIVTIVHAVSRRMRPKLLKFCENRRPAYWGTWRKSSNSVGPRRPFGKEIIFDYDVDSDDEWEEEVEPGESLTDSEGEGEEKEPADDYDVDNEFLVPHGYLSDEEGEKDEDERALSPSAAKMKLKLKEEQFERELKEKTCHIKPSLIGCCWDDLNNEPQHLKVLQRYTTVVLCDSLPIKLVSSELNCENGESPMADDVARSENKASKRRVSGNDIPALIRVLHGSSYSKLTIVKEFQLHLERNRAEENKSGPSKAQILAKITEIASWSKCTEVGAMNGRTCWLVQSDVLDRYNLTELSVINTWEFATETKKRGRKADDSRTEEDTPPAKTPRVSLIKKFVQPASLSANRVPSSQENELPESEKNSNEPAKQPIFSTPKAKKRISLISLPTSATKKPKSDTKTTPLTNFLKKMSAKEALSKSSENIDDDAVEMDGIRLY</sequence>
<dbReference type="PANTHER" id="PTHR15272">
    <property type="entry name" value="CHROMATIN ASSEMBLY FACTOR 1 SUBUNIT A CAF-1 SUBUNIT A"/>
    <property type="match status" value="1"/>
</dbReference>
<feature type="compositionally biased region" description="Polar residues" evidence="5">
    <location>
        <begin position="272"/>
        <end position="286"/>
    </location>
</feature>